<evidence type="ECO:0000313" key="3">
    <source>
        <dbReference type="Proteomes" id="UP001595625"/>
    </source>
</evidence>
<keyword evidence="3" id="KW-1185">Reference proteome</keyword>
<keyword evidence="2" id="KW-0378">Hydrolase</keyword>
<dbReference type="PANTHER" id="PTHR46623:SF6">
    <property type="entry name" value="ALPHA_BETA-HYDROLASES SUPERFAMILY PROTEIN"/>
    <property type="match status" value="1"/>
</dbReference>
<dbReference type="SUPFAM" id="SSF53474">
    <property type="entry name" value="alpha/beta-Hydrolases"/>
    <property type="match status" value="1"/>
</dbReference>
<dbReference type="InterPro" id="IPR051049">
    <property type="entry name" value="Dienelactone_hydrolase-like"/>
</dbReference>
<dbReference type="PANTHER" id="PTHR46623">
    <property type="entry name" value="CARBOXYMETHYLENEBUTENOLIDASE-RELATED"/>
    <property type="match status" value="1"/>
</dbReference>
<sequence>MLAIKHGNRALVLVLHEIYGINDHMELAAASFAEQGFDVLVPDLIDRNPPFSYDQSERAYRNFMDAVGFDSAFEQVKKLLAEEAKDYDEIHIVGFSVGATVAWLCSQLDHIASVTAFYGSRIRDYREITPLCPVLLIYGEREKSFNVADFIAEVADGSIEAVSLPGEHGFADPFAPVFDKNSRQKALDLLKNFQKTHSTILN</sequence>
<feature type="domain" description="Dienelactone hydrolase" evidence="1">
    <location>
        <begin position="10"/>
        <end position="197"/>
    </location>
</feature>
<gene>
    <name evidence="2" type="ORF">ACFOEJ_14700</name>
</gene>
<organism evidence="2 3">
    <name type="scientific">Planomicrobium okeanokoites</name>
    <name type="common">Planococcus okeanokoites</name>
    <name type="synonym">Flavobacterium okeanokoites</name>
    <dbReference type="NCBI Taxonomy" id="244"/>
    <lineage>
        <taxon>Bacteria</taxon>
        <taxon>Bacillati</taxon>
        <taxon>Bacillota</taxon>
        <taxon>Bacilli</taxon>
        <taxon>Bacillales</taxon>
        <taxon>Caryophanaceae</taxon>
        <taxon>Planomicrobium</taxon>
    </lineage>
</organism>
<dbReference type="EC" id="3.1.-.-" evidence="2"/>
<reference evidence="3" key="1">
    <citation type="journal article" date="2019" name="Int. J. Syst. Evol. Microbiol.">
        <title>The Global Catalogue of Microorganisms (GCM) 10K type strain sequencing project: providing services to taxonomists for standard genome sequencing and annotation.</title>
        <authorList>
            <consortium name="The Broad Institute Genomics Platform"/>
            <consortium name="The Broad Institute Genome Sequencing Center for Infectious Disease"/>
            <person name="Wu L."/>
            <person name="Ma J."/>
        </authorList>
    </citation>
    <scope>NUCLEOTIDE SEQUENCE [LARGE SCALE GENOMIC DNA]</scope>
    <source>
        <strain evidence="3">CCM 320</strain>
    </source>
</reference>
<dbReference type="Proteomes" id="UP001595625">
    <property type="component" value="Unassembled WGS sequence"/>
</dbReference>
<dbReference type="EMBL" id="JBHRUJ010000017">
    <property type="protein sequence ID" value="MFC3212335.1"/>
    <property type="molecule type" value="Genomic_DNA"/>
</dbReference>
<evidence type="ECO:0000259" key="1">
    <source>
        <dbReference type="Pfam" id="PF01738"/>
    </source>
</evidence>
<dbReference type="Gene3D" id="3.40.50.1820">
    <property type="entry name" value="alpha/beta hydrolase"/>
    <property type="match status" value="1"/>
</dbReference>
<accession>A0ABV7KS29</accession>
<dbReference type="InterPro" id="IPR002925">
    <property type="entry name" value="Dienelactn_hydro"/>
</dbReference>
<name>A0ABV7KS29_PLAOK</name>
<protein>
    <submittedName>
        <fullName evidence="2">Dienelactone hydrolase family protein</fullName>
        <ecNumber evidence="2">3.1.-.-</ecNumber>
    </submittedName>
</protein>
<comment type="caution">
    <text evidence="2">The sequence shown here is derived from an EMBL/GenBank/DDBJ whole genome shotgun (WGS) entry which is preliminary data.</text>
</comment>
<dbReference type="RefSeq" id="WP_165850149.1">
    <property type="nucleotide sequence ID" value="NZ_JBHRUJ010000017.1"/>
</dbReference>
<dbReference type="GO" id="GO:0016787">
    <property type="term" value="F:hydrolase activity"/>
    <property type="evidence" value="ECO:0007669"/>
    <property type="project" value="UniProtKB-KW"/>
</dbReference>
<dbReference type="Pfam" id="PF01738">
    <property type="entry name" value="DLH"/>
    <property type="match status" value="1"/>
</dbReference>
<evidence type="ECO:0000313" key="2">
    <source>
        <dbReference type="EMBL" id="MFC3212335.1"/>
    </source>
</evidence>
<proteinExistence type="predicted"/>
<dbReference type="InterPro" id="IPR029058">
    <property type="entry name" value="AB_hydrolase_fold"/>
</dbReference>